<dbReference type="SUPFAM" id="SSF100950">
    <property type="entry name" value="NagB/RpiA/CoA transferase-like"/>
    <property type="match status" value="1"/>
</dbReference>
<gene>
    <name evidence="2" type="ORF">PRABACTJOHN_02045</name>
</gene>
<dbReference type="PANTHER" id="PTHR43682:SF1">
    <property type="entry name" value="LACTATE UTILIZATION PROTEIN C"/>
    <property type="match status" value="1"/>
</dbReference>
<reference evidence="2 3" key="1">
    <citation type="submission" date="2008-10" db="EMBL/GenBank/DDBJ databases">
        <title>Draft genome sequence of Parabacteroides johnsonii (DSM 18315).</title>
        <authorList>
            <person name="Sudarsanam P."/>
            <person name="Ley R."/>
            <person name="Guruge J."/>
            <person name="Turnbaugh P.J."/>
            <person name="Mahowald M."/>
            <person name="Liep D."/>
            <person name="Gordon J."/>
        </authorList>
    </citation>
    <scope>NUCLEOTIDE SEQUENCE [LARGE SCALE GENOMIC DNA]</scope>
    <source>
        <strain evidence="2 3">DSM 18315</strain>
    </source>
</reference>
<reference evidence="2 3" key="2">
    <citation type="submission" date="2008-10" db="EMBL/GenBank/DDBJ databases">
        <authorList>
            <person name="Fulton L."/>
            <person name="Clifton S."/>
            <person name="Fulton B."/>
            <person name="Xu J."/>
            <person name="Minx P."/>
            <person name="Pepin K.H."/>
            <person name="Johnson M."/>
            <person name="Bhonagiri V."/>
            <person name="Nash W.E."/>
            <person name="Mardis E.R."/>
            <person name="Wilson R.K."/>
        </authorList>
    </citation>
    <scope>NUCLEOTIDE SEQUENCE [LARGE SCALE GENOMIC DNA]</scope>
    <source>
        <strain evidence="2 3">DSM 18315</strain>
    </source>
</reference>
<sequence>MTMSSKNDILSAIRRHTGKRYDMPELTLDAITYEDKITQFTDSLKAAGGQAVLMQPGDDINDIIRRHFPDATRIASNLPGITCATFNPDDLDDPRELDNTDLAVVEGHFGVAENGAVWITRGVKHKALYFISNSLVMLIDRSSIVNNMHEAYKRTENMTYDFGAFISGPSKTADIEQALVLGAHGPVGVLVVLR</sequence>
<dbReference type="STRING" id="537006.PRABACTJOHN_02045"/>
<dbReference type="AlphaFoldDB" id="B7BAI8"/>
<comment type="caution">
    <text evidence="2">The sequence shown here is derived from an EMBL/GenBank/DDBJ whole genome shotgun (WGS) entry which is preliminary data.</text>
</comment>
<organism evidence="2 3">
    <name type="scientific">Parabacteroides johnsonii DSM 18315</name>
    <dbReference type="NCBI Taxonomy" id="537006"/>
    <lineage>
        <taxon>Bacteria</taxon>
        <taxon>Pseudomonadati</taxon>
        <taxon>Bacteroidota</taxon>
        <taxon>Bacteroidia</taxon>
        <taxon>Bacteroidales</taxon>
        <taxon>Tannerellaceae</taxon>
        <taxon>Parabacteroides</taxon>
    </lineage>
</organism>
<dbReference type="Proteomes" id="UP000005510">
    <property type="component" value="Unassembled WGS sequence"/>
</dbReference>
<protein>
    <recommendedName>
        <fullName evidence="1">LUD domain-containing protein</fullName>
    </recommendedName>
</protein>
<dbReference type="EMBL" id="ABYH01000230">
    <property type="protein sequence ID" value="EEC96544.1"/>
    <property type="molecule type" value="Genomic_DNA"/>
</dbReference>
<feature type="domain" description="LUD" evidence="1">
    <location>
        <begin position="95"/>
        <end position="193"/>
    </location>
</feature>
<name>B7BAI8_9BACT</name>
<evidence type="ECO:0000313" key="2">
    <source>
        <dbReference type="EMBL" id="EEC96544.1"/>
    </source>
</evidence>
<dbReference type="PANTHER" id="PTHR43682">
    <property type="entry name" value="LACTATE UTILIZATION PROTEIN C"/>
    <property type="match status" value="1"/>
</dbReference>
<dbReference type="Pfam" id="PF02589">
    <property type="entry name" value="LUD_dom"/>
    <property type="match status" value="1"/>
</dbReference>
<dbReference type="HOGENOM" id="CLU_090664_2_0_10"/>
<evidence type="ECO:0000313" key="3">
    <source>
        <dbReference type="Proteomes" id="UP000005510"/>
    </source>
</evidence>
<dbReference type="InterPro" id="IPR024185">
    <property type="entry name" value="FTHF_cligase-like_sf"/>
</dbReference>
<accession>B7BAI8</accession>
<dbReference type="InterPro" id="IPR003741">
    <property type="entry name" value="LUD_dom"/>
</dbReference>
<dbReference type="Gene3D" id="3.40.50.10420">
    <property type="entry name" value="NagB/RpiA/CoA transferase-like"/>
    <property type="match status" value="1"/>
</dbReference>
<proteinExistence type="predicted"/>
<dbReference type="InterPro" id="IPR037171">
    <property type="entry name" value="NagB/RpiA_transferase-like"/>
</dbReference>
<evidence type="ECO:0000259" key="1">
    <source>
        <dbReference type="Pfam" id="PF02589"/>
    </source>
</evidence>